<accession>A0A103T5Q5</accession>
<evidence type="ECO:0000313" key="1">
    <source>
        <dbReference type="EMBL" id="KVH07110.1"/>
    </source>
</evidence>
<keyword evidence="2" id="KW-1185">Reference proteome</keyword>
<sequence>MLKLKYGIGYISLLSLKEQNTICLPGNLQYVDFVRAN</sequence>
<name>A0A103T5Q5_CYNCS</name>
<protein>
    <submittedName>
        <fullName evidence="1">Uncharacterized protein</fullName>
    </submittedName>
</protein>
<dbReference type="AlphaFoldDB" id="A0A103T5Q5"/>
<dbReference type="EMBL" id="LEKV01007200">
    <property type="protein sequence ID" value="KVH07110.1"/>
    <property type="molecule type" value="Genomic_DNA"/>
</dbReference>
<dbReference type="Proteomes" id="UP000243975">
    <property type="component" value="Unassembled WGS sequence"/>
</dbReference>
<dbReference type="Gramene" id="KVH07110">
    <property type="protein sequence ID" value="KVH07110"/>
    <property type="gene ID" value="Ccrd_025970"/>
</dbReference>
<gene>
    <name evidence="1" type="ORF">Ccrd_025970</name>
</gene>
<reference evidence="1 2" key="1">
    <citation type="journal article" date="2016" name="Sci. Rep.">
        <title>The genome sequence of the outbreeding globe artichoke constructed de novo incorporating a phase-aware low-pass sequencing strategy of F1 progeny.</title>
        <authorList>
            <person name="Scaglione D."/>
            <person name="Reyes-Chin-Wo S."/>
            <person name="Acquadro A."/>
            <person name="Froenicke L."/>
            <person name="Portis E."/>
            <person name="Beitel C."/>
            <person name="Tirone M."/>
            <person name="Mauro R."/>
            <person name="Lo Monaco A."/>
            <person name="Mauromicale G."/>
            <person name="Faccioli P."/>
            <person name="Cattivelli L."/>
            <person name="Rieseberg L."/>
            <person name="Michelmore R."/>
            <person name="Lanteri S."/>
        </authorList>
    </citation>
    <scope>NUCLEOTIDE SEQUENCE [LARGE SCALE GENOMIC DNA]</scope>
    <source>
        <strain evidence="1">2C</strain>
    </source>
</reference>
<proteinExistence type="predicted"/>
<comment type="caution">
    <text evidence="1">The sequence shown here is derived from an EMBL/GenBank/DDBJ whole genome shotgun (WGS) entry which is preliminary data.</text>
</comment>
<evidence type="ECO:0000313" key="2">
    <source>
        <dbReference type="Proteomes" id="UP000243975"/>
    </source>
</evidence>
<organism evidence="1 2">
    <name type="scientific">Cynara cardunculus var. scolymus</name>
    <name type="common">Globe artichoke</name>
    <name type="synonym">Cynara scolymus</name>
    <dbReference type="NCBI Taxonomy" id="59895"/>
    <lineage>
        <taxon>Eukaryota</taxon>
        <taxon>Viridiplantae</taxon>
        <taxon>Streptophyta</taxon>
        <taxon>Embryophyta</taxon>
        <taxon>Tracheophyta</taxon>
        <taxon>Spermatophyta</taxon>
        <taxon>Magnoliopsida</taxon>
        <taxon>eudicotyledons</taxon>
        <taxon>Gunneridae</taxon>
        <taxon>Pentapetalae</taxon>
        <taxon>asterids</taxon>
        <taxon>campanulids</taxon>
        <taxon>Asterales</taxon>
        <taxon>Asteraceae</taxon>
        <taxon>Carduoideae</taxon>
        <taxon>Cardueae</taxon>
        <taxon>Carduinae</taxon>
        <taxon>Cynara</taxon>
    </lineage>
</organism>